<dbReference type="PANTHER" id="PTHR38340:SF1">
    <property type="entry name" value="S-LAYER PROTEIN"/>
    <property type="match status" value="1"/>
</dbReference>
<comment type="caution">
    <text evidence="4">The sequence shown here is derived from an EMBL/GenBank/DDBJ whole genome shotgun (WGS) entry which is preliminary data.</text>
</comment>
<dbReference type="InterPro" id="IPR011049">
    <property type="entry name" value="Serralysin-like_metalloprot_C"/>
</dbReference>
<dbReference type="InterPro" id="IPR018511">
    <property type="entry name" value="Hemolysin-typ_Ca-bd_CS"/>
</dbReference>
<gene>
    <name evidence="4" type="ORF">FHR83_005915</name>
</gene>
<dbReference type="InterPro" id="IPR050557">
    <property type="entry name" value="RTX_toxin/Mannuronan_C5-epim"/>
</dbReference>
<feature type="signal peptide" evidence="3">
    <location>
        <begin position="1"/>
        <end position="27"/>
    </location>
</feature>
<dbReference type="InterPro" id="IPR001343">
    <property type="entry name" value="Hemolysn_Ca-bd"/>
</dbReference>
<evidence type="ECO:0000256" key="2">
    <source>
        <dbReference type="ARBA" id="ARBA00022525"/>
    </source>
</evidence>
<dbReference type="PANTHER" id="PTHR38340">
    <property type="entry name" value="S-LAYER PROTEIN"/>
    <property type="match status" value="1"/>
</dbReference>
<accession>A0A7W5ALA0</accession>
<keyword evidence="5" id="KW-1185">Reference proteome</keyword>
<feature type="chain" id="PRO_5030713377" evidence="3">
    <location>
        <begin position="28"/>
        <end position="356"/>
    </location>
</feature>
<evidence type="ECO:0000256" key="1">
    <source>
        <dbReference type="ARBA" id="ARBA00004613"/>
    </source>
</evidence>
<dbReference type="PROSITE" id="PS00330">
    <property type="entry name" value="HEMOLYSIN_CALCIUM"/>
    <property type="match status" value="1"/>
</dbReference>
<evidence type="ECO:0000313" key="4">
    <source>
        <dbReference type="EMBL" id="MBB3098220.1"/>
    </source>
</evidence>
<evidence type="ECO:0000313" key="5">
    <source>
        <dbReference type="Proteomes" id="UP000590749"/>
    </source>
</evidence>
<dbReference type="AlphaFoldDB" id="A0A7W5ALA0"/>
<dbReference type="PRINTS" id="PR00313">
    <property type="entry name" value="CABNDNGRPT"/>
</dbReference>
<protein>
    <submittedName>
        <fullName evidence="4">Ca2+-binding RTX toxin-like protein</fullName>
    </submittedName>
</protein>
<dbReference type="EMBL" id="JACHXF010000014">
    <property type="protein sequence ID" value="MBB3098220.1"/>
    <property type="molecule type" value="Genomic_DNA"/>
</dbReference>
<dbReference type="SUPFAM" id="SSF51120">
    <property type="entry name" value="beta-Roll"/>
    <property type="match status" value="3"/>
</dbReference>
<keyword evidence="3" id="KW-0732">Signal</keyword>
<comment type="subcellular location">
    <subcellularLocation>
        <location evidence="1">Secreted</location>
    </subcellularLocation>
</comment>
<sequence length="356" mass="35999">MRRSTRFGAVLFTSLLGGLVVAVPAEAAAAGNARVSGTRVLYTAAKGAQNRVVVTRSGNRITVDDRVAIKAGAGCKAVKGDRTRVVCRTATAPTRIRIATGDRVDTIVNRTGLGMTADGGTGGDTISGGPGADILRGGSGGDRIHGYGGDDLIYGGTGGDRLNGGAGRDGILGERGNDVLLGSSGDDFLSGELGSDRIDGGSGNDSLYGDEPGLGEPTADVIRGGPGRDSVIYSTYRNGVTVDLDGSAGDDGQAGEHDTVGADVEDVYTGDGNDRLTGNASANRFDSGMGDDVLRGGAGDDTLIGLDGRDRIYGEAGDDEIGEWDLDADLLDGGSHVTLGDRCIVSGPDTTVGCER</sequence>
<organism evidence="4 5">
    <name type="scientific">Actinoplanes campanulatus</name>
    <dbReference type="NCBI Taxonomy" id="113559"/>
    <lineage>
        <taxon>Bacteria</taxon>
        <taxon>Bacillati</taxon>
        <taxon>Actinomycetota</taxon>
        <taxon>Actinomycetes</taxon>
        <taxon>Micromonosporales</taxon>
        <taxon>Micromonosporaceae</taxon>
        <taxon>Actinoplanes</taxon>
    </lineage>
</organism>
<dbReference type="Proteomes" id="UP000590749">
    <property type="component" value="Unassembled WGS sequence"/>
</dbReference>
<dbReference type="Pfam" id="PF00353">
    <property type="entry name" value="HemolysinCabind"/>
    <property type="match status" value="4"/>
</dbReference>
<proteinExistence type="predicted"/>
<dbReference type="GO" id="GO:0005576">
    <property type="term" value="C:extracellular region"/>
    <property type="evidence" value="ECO:0007669"/>
    <property type="project" value="UniProtKB-SubCell"/>
</dbReference>
<dbReference type="Gene3D" id="2.150.10.10">
    <property type="entry name" value="Serralysin-like metalloprotease, C-terminal"/>
    <property type="match status" value="3"/>
</dbReference>
<reference evidence="4 5" key="1">
    <citation type="submission" date="2020-08" db="EMBL/GenBank/DDBJ databases">
        <title>Genomic Encyclopedia of Type Strains, Phase III (KMG-III): the genomes of soil and plant-associated and newly described type strains.</title>
        <authorList>
            <person name="Whitman W."/>
        </authorList>
    </citation>
    <scope>NUCLEOTIDE SEQUENCE [LARGE SCALE GENOMIC DNA]</scope>
    <source>
        <strain evidence="4 5">CECT 3287</strain>
    </source>
</reference>
<evidence type="ECO:0000256" key="3">
    <source>
        <dbReference type="SAM" id="SignalP"/>
    </source>
</evidence>
<dbReference type="RefSeq" id="WP_183224093.1">
    <property type="nucleotide sequence ID" value="NZ_BMPW01000016.1"/>
</dbReference>
<name>A0A7W5ALA0_9ACTN</name>
<dbReference type="GO" id="GO:0005509">
    <property type="term" value="F:calcium ion binding"/>
    <property type="evidence" value="ECO:0007669"/>
    <property type="project" value="InterPro"/>
</dbReference>
<keyword evidence="2" id="KW-0964">Secreted</keyword>